<protein>
    <submittedName>
        <fullName evidence="3">Uncharacterized protein</fullName>
    </submittedName>
</protein>
<feature type="domain" description="DUF6866" evidence="1">
    <location>
        <begin position="5"/>
        <end position="157"/>
    </location>
</feature>
<dbReference type="RefSeq" id="WP_005959710.1">
    <property type="nucleotide sequence ID" value="NZ_CP090569.1"/>
</dbReference>
<evidence type="ECO:0000259" key="2">
    <source>
        <dbReference type="Pfam" id="PF21740"/>
    </source>
</evidence>
<dbReference type="InterPro" id="IPR049199">
    <property type="entry name" value="DUF6866_N"/>
</dbReference>
<dbReference type="Pfam" id="PF21739">
    <property type="entry name" value="DUF6866_N"/>
    <property type="match status" value="1"/>
</dbReference>
<dbReference type="InterPro" id="IPR054640">
    <property type="entry name" value="Sfum_1244-like"/>
</dbReference>
<accession>A0A9J6ZVX1</accession>
<gene>
    <name evidence="3" type="ORF">L0Y14_12225</name>
</gene>
<organism evidence="3 4">
    <name type="scientific">Candidatus Endoriftia persephonae</name>
    <dbReference type="NCBI Taxonomy" id="393765"/>
    <lineage>
        <taxon>Bacteria</taxon>
        <taxon>Pseudomonadati</taxon>
        <taxon>Pseudomonadota</taxon>
        <taxon>Gammaproteobacteria</taxon>
        <taxon>Chromatiales</taxon>
        <taxon>Sedimenticolaceae</taxon>
        <taxon>Candidatus Endoriftia</taxon>
    </lineage>
</organism>
<evidence type="ECO:0000313" key="4">
    <source>
        <dbReference type="Proteomes" id="UP001056649"/>
    </source>
</evidence>
<dbReference type="NCBIfam" id="NF045620">
    <property type="entry name" value="Sfum_1244_fam"/>
    <property type="match status" value="1"/>
</dbReference>
<dbReference type="KEGG" id="eps:L0Y14_12225"/>
<dbReference type="AlphaFoldDB" id="A0A9J6ZVX1"/>
<dbReference type="Proteomes" id="UP001056649">
    <property type="component" value="Chromosome"/>
</dbReference>
<keyword evidence="4" id="KW-1185">Reference proteome</keyword>
<feature type="domain" description="DUF6866" evidence="2">
    <location>
        <begin position="162"/>
        <end position="341"/>
    </location>
</feature>
<proteinExistence type="predicted"/>
<name>A0A9J6ZVX1_9GAMM</name>
<dbReference type="InterPro" id="IPR049200">
    <property type="entry name" value="DUF6866_C"/>
</dbReference>
<evidence type="ECO:0000313" key="3">
    <source>
        <dbReference type="EMBL" id="USF86897.1"/>
    </source>
</evidence>
<dbReference type="Pfam" id="PF21740">
    <property type="entry name" value="DUF6866_C"/>
    <property type="match status" value="1"/>
</dbReference>
<evidence type="ECO:0000259" key="1">
    <source>
        <dbReference type="Pfam" id="PF21739"/>
    </source>
</evidence>
<dbReference type="EMBL" id="CP090569">
    <property type="protein sequence ID" value="USF86897.1"/>
    <property type="molecule type" value="Genomic_DNA"/>
</dbReference>
<sequence length="345" mass="39188">MSLQQLSQAVQYNCHISDARHGGDYGLCTYLMKMREYFRWEKGLGYAEQLPKEEVGEWLAERESLWETLAEAEYRSLPINGGEYAPFEVESINQQLHAEGLVYSAGYGIKNKPHFFLAQLERYEQPQGMSLLVSGRELARDLSAPAAMSLGRQIFLRRESLRRLLWEKLESWRWHRPDNALGRAFACYDFEQELESSLDAMVECEIEMVLLHEQGECRVGEALGESWGEMLMALSFTPAELMLRAVRDHWSDCSSSLPGLIAQGQAASIHFWFGNLGGMRRELFPGALKAYEEWRSAGGTEPLAVVARMGQAHWERIAMESLQLYQQQGSEAASAIQQLIGSNHL</sequence>
<reference evidence="3" key="1">
    <citation type="journal article" date="2022" name="Mol. Ecol. Resour.">
        <title>The complete and closed genome of the facultative generalist Candidatus Endoriftia persephone from deep-sea hydrothermal vents.</title>
        <authorList>
            <person name="de Oliveira A.L."/>
            <person name="Srivastava A."/>
            <person name="Espada-Hinojosa S."/>
            <person name="Bright M."/>
        </authorList>
    </citation>
    <scope>NUCLEOTIDE SEQUENCE</scope>
    <source>
        <strain evidence="3">Tica-EPR-9o50.N</strain>
    </source>
</reference>